<evidence type="ECO:0000256" key="3">
    <source>
        <dbReference type="ARBA" id="ARBA00023125"/>
    </source>
</evidence>
<dbReference type="CDD" id="cd05466">
    <property type="entry name" value="PBP2_LTTR_substrate"/>
    <property type="match status" value="1"/>
</dbReference>
<evidence type="ECO:0000259" key="5">
    <source>
        <dbReference type="PROSITE" id="PS50931"/>
    </source>
</evidence>
<evidence type="ECO:0000313" key="7">
    <source>
        <dbReference type="Proteomes" id="UP001230156"/>
    </source>
</evidence>
<dbReference type="Gene3D" id="3.40.190.290">
    <property type="match status" value="1"/>
</dbReference>
<dbReference type="Proteomes" id="UP001230156">
    <property type="component" value="Unassembled WGS sequence"/>
</dbReference>
<dbReference type="Gene3D" id="1.10.10.10">
    <property type="entry name" value="Winged helix-like DNA-binding domain superfamily/Winged helix DNA-binding domain"/>
    <property type="match status" value="1"/>
</dbReference>
<reference evidence="7" key="1">
    <citation type="submission" date="2023-08" db="EMBL/GenBank/DDBJ databases">
        <title>Rhodospirillaceae gen. nov., a novel taxon isolated from the Yangtze River Yuezi River estuary sludge.</title>
        <authorList>
            <person name="Ruan L."/>
        </authorList>
    </citation>
    <scope>NUCLEOTIDE SEQUENCE [LARGE SCALE GENOMIC DNA]</scope>
    <source>
        <strain evidence="7">R-7</strain>
    </source>
</reference>
<accession>A0ABU0YH12</accession>
<evidence type="ECO:0000256" key="1">
    <source>
        <dbReference type="ARBA" id="ARBA00009437"/>
    </source>
</evidence>
<evidence type="ECO:0000256" key="4">
    <source>
        <dbReference type="ARBA" id="ARBA00023163"/>
    </source>
</evidence>
<dbReference type="InterPro" id="IPR000847">
    <property type="entry name" value="LysR_HTH_N"/>
</dbReference>
<comment type="caution">
    <text evidence="6">The sequence shown here is derived from an EMBL/GenBank/DDBJ whole genome shotgun (WGS) entry which is preliminary data.</text>
</comment>
<keyword evidence="4" id="KW-0804">Transcription</keyword>
<gene>
    <name evidence="6" type="ORF">Q8A70_04990</name>
</gene>
<dbReference type="SUPFAM" id="SSF46785">
    <property type="entry name" value="Winged helix' DNA-binding domain"/>
    <property type="match status" value="1"/>
</dbReference>
<evidence type="ECO:0000256" key="2">
    <source>
        <dbReference type="ARBA" id="ARBA00023015"/>
    </source>
</evidence>
<sequence length="308" mass="33885">MAANPGNLGNIDLKQIQAFLTVVESGGFAAAQAVLNVSPSRLSTLISELERRLGMRLCQRGRVGFRLTERGEEVYRAAQRLVTGLDAFRSDVSALAGRLVGNLAIGMVDNIISNPANHLPKVMNRYGERAREVHITMHIDAPQELERKVLDGRLDLAIGAFHHTVPGIAYRALFLEEQVLYCGAGNVLFGRAAEAISNEDILAAPYAGRGYMEDRRPLRFSASASSYSMEGLALMVLSGRFIAYLPSHYAAPWVARGEMQPIRPRRLSYQSLFEVAVKKGASQTPALQAFLEDLYATHAKPSRRHPRV</sequence>
<dbReference type="PANTHER" id="PTHR30126">
    <property type="entry name" value="HTH-TYPE TRANSCRIPTIONAL REGULATOR"/>
    <property type="match status" value="1"/>
</dbReference>
<dbReference type="SUPFAM" id="SSF53850">
    <property type="entry name" value="Periplasmic binding protein-like II"/>
    <property type="match status" value="1"/>
</dbReference>
<dbReference type="RefSeq" id="WP_379954417.1">
    <property type="nucleotide sequence ID" value="NZ_JAUYVI010000002.1"/>
</dbReference>
<dbReference type="InterPro" id="IPR005119">
    <property type="entry name" value="LysR_subst-bd"/>
</dbReference>
<organism evidence="6 7">
    <name type="scientific">Dongia sedimenti</name>
    <dbReference type="NCBI Taxonomy" id="3064282"/>
    <lineage>
        <taxon>Bacteria</taxon>
        <taxon>Pseudomonadati</taxon>
        <taxon>Pseudomonadota</taxon>
        <taxon>Alphaproteobacteria</taxon>
        <taxon>Rhodospirillales</taxon>
        <taxon>Dongiaceae</taxon>
        <taxon>Dongia</taxon>
    </lineage>
</organism>
<evidence type="ECO:0000313" key="6">
    <source>
        <dbReference type="EMBL" id="MDQ7247006.1"/>
    </source>
</evidence>
<keyword evidence="3" id="KW-0238">DNA-binding</keyword>
<dbReference type="Pfam" id="PF00126">
    <property type="entry name" value="HTH_1"/>
    <property type="match status" value="1"/>
</dbReference>
<dbReference type="PANTHER" id="PTHR30126:SF98">
    <property type="entry name" value="HTH-TYPE TRANSCRIPTIONAL ACTIVATOR BAUR"/>
    <property type="match status" value="1"/>
</dbReference>
<dbReference type="EMBL" id="JAUYVI010000002">
    <property type="protein sequence ID" value="MDQ7247006.1"/>
    <property type="molecule type" value="Genomic_DNA"/>
</dbReference>
<dbReference type="Pfam" id="PF03466">
    <property type="entry name" value="LysR_substrate"/>
    <property type="match status" value="1"/>
</dbReference>
<proteinExistence type="inferred from homology"/>
<dbReference type="InterPro" id="IPR036388">
    <property type="entry name" value="WH-like_DNA-bd_sf"/>
</dbReference>
<name>A0ABU0YH12_9PROT</name>
<keyword evidence="2" id="KW-0805">Transcription regulation</keyword>
<comment type="similarity">
    <text evidence="1">Belongs to the LysR transcriptional regulatory family.</text>
</comment>
<dbReference type="InterPro" id="IPR036390">
    <property type="entry name" value="WH_DNA-bd_sf"/>
</dbReference>
<protein>
    <submittedName>
        <fullName evidence="6">LysR family transcriptional regulator</fullName>
    </submittedName>
</protein>
<keyword evidence="7" id="KW-1185">Reference proteome</keyword>
<dbReference type="PROSITE" id="PS50931">
    <property type="entry name" value="HTH_LYSR"/>
    <property type="match status" value="1"/>
</dbReference>
<feature type="domain" description="HTH lysR-type" evidence="5">
    <location>
        <begin position="11"/>
        <end position="68"/>
    </location>
</feature>